<evidence type="ECO:0000256" key="10">
    <source>
        <dbReference type="ARBA" id="ARBA00022989"/>
    </source>
</evidence>
<keyword evidence="7" id="KW-0963">Cytoplasm</keyword>
<dbReference type="PANTHER" id="PTHR36023">
    <property type="entry name" value="ARGOS-LIKE PROTEIN"/>
    <property type="match status" value="1"/>
</dbReference>
<dbReference type="Proteomes" id="UP000287651">
    <property type="component" value="Unassembled WGS sequence"/>
</dbReference>
<evidence type="ECO:0000256" key="4">
    <source>
        <dbReference type="ARBA" id="ARBA00004496"/>
    </source>
</evidence>
<evidence type="ECO:0000313" key="15">
    <source>
        <dbReference type="EMBL" id="RRT52449.1"/>
    </source>
</evidence>
<feature type="transmembrane region" description="Helical" evidence="14">
    <location>
        <begin position="108"/>
        <end position="126"/>
    </location>
</feature>
<keyword evidence="10 14" id="KW-1133">Transmembrane helix</keyword>
<dbReference type="EMBL" id="AMZH03011666">
    <property type="protein sequence ID" value="RRT52449.1"/>
    <property type="molecule type" value="Genomic_DNA"/>
</dbReference>
<evidence type="ECO:0000256" key="14">
    <source>
        <dbReference type="SAM" id="Phobius"/>
    </source>
</evidence>
<keyword evidence="12" id="KW-0539">Nucleus</keyword>
<feature type="region of interest" description="Disordered" evidence="13">
    <location>
        <begin position="18"/>
        <end position="69"/>
    </location>
</feature>
<evidence type="ECO:0008006" key="17">
    <source>
        <dbReference type="Google" id="ProtNLM"/>
    </source>
</evidence>
<organism evidence="15 16">
    <name type="scientific">Ensete ventricosum</name>
    <name type="common">Abyssinian banana</name>
    <name type="synonym">Musa ensete</name>
    <dbReference type="NCBI Taxonomy" id="4639"/>
    <lineage>
        <taxon>Eukaryota</taxon>
        <taxon>Viridiplantae</taxon>
        <taxon>Streptophyta</taxon>
        <taxon>Embryophyta</taxon>
        <taxon>Tracheophyta</taxon>
        <taxon>Spermatophyta</taxon>
        <taxon>Magnoliopsida</taxon>
        <taxon>Liliopsida</taxon>
        <taxon>Zingiberales</taxon>
        <taxon>Musaceae</taxon>
        <taxon>Ensete</taxon>
    </lineage>
</organism>
<evidence type="ECO:0000256" key="2">
    <source>
        <dbReference type="ARBA" id="ARBA00004141"/>
    </source>
</evidence>
<evidence type="ECO:0000256" key="5">
    <source>
        <dbReference type="ARBA" id="ARBA00006891"/>
    </source>
</evidence>
<dbReference type="GO" id="GO:0009725">
    <property type="term" value="P:response to hormone"/>
    <property type="evidence" value="ECO:0007669"/>
    <property type="project" value="UniProtKB-ARBA"/>
</dbReference>
<accession>A0A426YKZ5</accession>
<evidence type="ECO:0000256" key="7">
    <source>
        <dbReference type="ARBA" id="ARBA00022490"/>
    </source>
</evidence>
<protein>
    <recommendedName>
        <fullName evidence="17">ARGOS-like protein</fullName>
    </recommendedName>
</protein>
<evidence type="ECO:0000256" key="11">
    <source>
        <dbReference type="ARBA" id="ARBA00023136"/>
    </source>
</evidence>
<comment type="similarity">
    <text evidence="5">Belongs to the plant organ size related (OSR) protein family.</text>
</comment>
<evidence type="ECO:0000256" key="1">
    <source>
        <dbReference type="ARBA" id="ARBA00004123"/>
    </source>
</evidence>
<comment type="caution">
    <text evidence="15">The sequence shown here is derived from an EMBL/GenBank/DDBJ whole genome shotgun (WGS) entry which is preliminary data.</text>
</comment>
<keyword evidence="6" id="KW-0217">Developmental protein</keyword>
<keyword evidence="11 14" id="KW-0472">Membrane</keyword>
<gene>
    <name evidence="15" type="ORF">B296_00049178</name>
</gene>
<dbReference type="GO" id="GO:0046622">
    <property type="term" value="P:positive regulation of organ growth"/>
    <property type="evidence" value="ECO:0007669"/>
    <property type="project" value="InterPro"/>
</dbReference>
<name>A0A426YKZ5_ENSVE</name>
<evidence type="ECO:0000256" key="3">
    <source>
        <dbReference type="ARBA" id="ARBA00004240"/>
    </source>
</evidence>
<evidence type="ECO:0000256" key="8">
    <source>
        <dbReference type="ARBA" id="ARBA00022692"/>
    </source>
</evidence>
<dbReference type="GO" id="GO:0005783">
    <property type="term" value="C:endoplasmic reticulum"/>
    <property type="evidence" value="ECO:0007669"/>
    <property type="project" value="UniProtKB-SubCell"/>
</dbReference>
<reference evidence="15 16" key="1">
    <citation type="journal article" date="2014" name="Agronomy (Basel)">
        <title>A Draft Genome Sequence for Ensete ventricosum, the Drought-Tolerant Tree Against Hunger.</title>
        <authorList>
            <person name="Harrison J."/>
            <person name="Moore K.A."/>
            <person name="Paszkiewicz K."/>
            <person name="Jones T."/>
            <person name="Grant M."/>
            <person name="Ambacheew D."/>
            <person name="Muzemil S."/>
            <person name="Studholme D.J."/>
        </authorList>
    </citation>
    <scope>NUCLEOTIDE SEQUENCE [LARGE SCALE GENOMIC DNA]</scope>
</reference>
<evidence type="ECO:0000256" key="9">
    <source>
        <dbReference type="ARBA" id="ARBA00022824"/>
    </source>
</evidence>
<evidence type="ECO:0000256" key="12">
    <source>
        <dbReference type="ARBA" id="ARBA00023242"/>
    </source>
</evidence>
<evidence type="ECO:0000256" key="6">
    <source>
        <dbReference type="ARBA" id="ARBA00022473"/>
    </source>
</evidence>
<dbReference type="InterPro" id="IPR037468">
    <property type="entry name" value="ARGOS/ARL/OSR1"/>
</dbReference>
<dbReference type="PANTHER" id="PTHR36023:SF3">
    <property type="entry name" value="ARGOS-LIKE PROTEIN"/>
    <property type="match status" value="1"/>
</dbReference>
<dbReference type="AlphaFoldDB" id="A0A426YKZ5"/>
<dbReference type="GO" id="GO:0005634">
    <property type="term" value="C:nucleus"/>
    <property type="evidence" value="ECO:0007669"/>
    <property type="project" value="UniProtKB-SubCell"/>
</dbReference>
<dbReference type="GO" id="GO:0016020">
    <property type="term" value="C:membrane"/>
    <property type="evidence" value="ECO:0007669"/>
    <property type="project" value="UniProtKB-SubCell"/>
</dbReference>
<sequence length="138" mass="15357">MQRTVEWFPSQISESISLRSSDSGVPDDQIHRQRAHRGGFMEGRTRRSRPAMASNTYRRRSPPQASELGAPPFAAYFTVESLLLLLFLTASLLILPLVLPPLPPPPSLLLLLPVALLGVLVFLAFMPSDVRKIASYYL</sequence>
<feature type="transmembrane region" description="Helical" evidence="14">
    <location>
        <begin position="82"/>
        <end position="102"/>
    </location>
</feature>
<proteinExistence type="inferred from homology"/>
<evidence type="ECO:0000313" key="16">
    <source>
        <dbReference type="Proteomes" id="UP000287651"/>
    </source>
</evidence>
<keyword evidence="9" id="KW-0256">Endoplasmic reticulum</keyword>
<comment type="subcellular location">
    <subcellularLocation>
        <location evidence="4">Cytoplasm</location>
    </subcellularLocation>
    <subcellularLocation>
        <location evidence="3">Endoplasmic reticulum</location>
    </subcellularLocation>
    <subcellularLocation>
        <location evidence="2">Membrane</location>
        <topology evidence="2">Multi-pass membrane protein</topology>
    </subcellularLocation>
    <subcellularLocation>
        <location evidence="1">Nucleus</location>
    </subcellularLocation>
</comment>
<keyword evidence="8 14" id="KW-0812">Transmembrane</keyword>
<evidence type="ECO:0000256" key="13">
    <source>
        <dbReference type="SAM" id="MobiDB-lite"/>
    </source>
</evidence>